<gene>
    <name evidence="1" type="ORF">EVAR_92546_1</name>
</gene>
<evidence type="ECO:0000313" key="2">
    <source>
        <dbReference type="Proteomes" id="UP000299102"/>
    </source>
</evidence>
<dbReference type="EMBL" id="BGZK01000023">
    <property type="protein sequence ID" value="GBP06546.1"/>
    <property type="molecule type" value="Genomic_DNA"/>
</dbReference>
<reference evidence="1 2" key="1">
    <citation type="journal article" date="2019" name="Commun. Biol.">
        <title>The bagworm genome reveals a unique fibroin gene that provides high tensile strength.</title>
        <authorList>
            <person name="Kono N."/>
            <person name="Nakamura H."/>
            <person name="Ohtoshi R."/>
            <person name="Tomita M."/>
            <person name="Numata K."/>
            <person name="Arakawa K."/>
        </authorList>
    </citation>
    <scope>NUCLEOTIDE SEQUENCE [LARGE SCALE GENOMIC DNA]</scope>
</reference>
<protein>
    <submittedName>
        <fullName evidence="1">Uncharacterized protein</fullName>
    </submittedName>
</protein>
<proteinExistence type="predicted"/>
<organism evidence="1 2">
    <name type="scientific">Eumeta variegata</name>
    <name type="common">Bagworm moth</name>
    <name type="synonym">Eumeta japonica</name>
    <dbReference type="NCBI Taxonomy" id="151549"/>
    <lineage>
        <taxon>Eukaryota</taxon>
        <taxon>Metazoa</taxon>
        <taxon>Ecdysozoa</taxon>
        <taxon>Arthropoda</taxon>
        <taxon>Hexapoda</taxon>
        <taxon>Insecta</taxon>
        <taxon>Pterygota</taxon>
        <taxon>Neoptera</taxon>
        <taxon>Endopterygota</taxon>
        <taxon>Lepidoptera</taxon>
        <taxon>Glossata</taxon>
        <taxon>Ditrysia</taxon>
        <taxon>Tineoidea</taxon>
        <taxon>Psychidae</taxon>
        <taxon>Oiketicinae</taxon>
        <taxon>Eumeta</taxon>
    </lineage>
</organism>
<comment type="caution">
    <text evidence="1">The sequence shown here is derived from an EMBL/GenBank/DDBJ whole genome shotgun (WGS) entry which is preliminary data.</text>
</comment>
<keyword evidence="2" id="KW-1185">Reference proteome</keyword>
<sequence length="99" mass="11301">MRTTAQNSQNKNNFVDVLPIPVVPKEGGVPLARAPAAERALSAPEALLKPICRFNGRYFRCWEGSEVKVGQWRRRGGRRRPMHGRVSLAPRRFHIRVKE</sequence>
<dbReference type="Proteomes" id="UP000299102">
    <property type="component" value="Unassembled WGS sequence"/>
</dbReference>
<dbReference type="AlphaFoldDB" id="A0A4C1SX61"/>
<name>A0A4C1SX61_EUMVA</name>
<accession>A0A4C1SX61</accession>
<evidence type="ECO:0000313" key="1">
    <source>
        <dbReference type="EMBL" id="GBP06546.1"/>
    </source>
</evidence>